<dbReference type="PATRIC" id="fig|1280948.3.peg.1496"/>
<dbReference type="OrthoDB" id="9807812at2"/>
<dbReference type="InterPro" id="IPR036873">
    <property type="entry name" value="Rhodanese-like_dom_sf"/>
</dbReference>
<evidence type="ECO:0000313" key="2">
    <source>
        <dbReference type="EMBL" id="KCZ62064.1"/>
    </source>
</evidence>
<dbReference type="AlphaFoldDB" id="A0A059E299"/>
<dbReference type="CDD" id="cd00158">
    <property type="entry name" value="RHOD"/>
    <property type="match status" value="1"/>
</dbReference>
<name>A0A059E299_9PROT</name>
<dbReference type="SMART" id="SM00450">
    <property type="entry name" value="RHOD"/>
    <property type="match status" value="1"/>
</dbReference>
<dbReference type="Gene3D" id="3.40.250.10">
    <property type="entry name" value="Rhodanese-like domain"/>
    <property type="match status" value="1"/>
</dbReference>
<dbReference type="PANTHER" id="PTHR44086">
    <property type="entry name" value="THIOSULFATE SULFURTRANSFERASE RDL2, MITOCHONDRIAL-RELATED"/>
    <property type="match status" value="1"/>
</dbReference>
<dbReference type="EMBL" id="AWFH01000011">
    <property type="protein sequence ID" value="KCZ62064.1"/>
    <property type="molecule type" value="Genomic_DNA"/>
</dbReference>
<feature type="domain" description="Rhodanese" evidence="1">
    <location>
        <begin position="51"/>
        <end position="140"/>
    </location>
</feature>
<dbReference type="GO" id="GO:0004792">
    <property type="term" value="F:thiosulfate-cyanide sulfurtransferase activity"/>
    <property type="evidence" value="ECO:0007669"/>
    <property type="project" value="TreeGrafter"/>
</dbReference>
<dbReference type="InterPro" id="IPR001763">
    <property type="entry name" value="Rhodanese-like_dom"/>
</dbReference>
<keyword evidence="3" id="KW-1185">Reference proteome</keyword>
<organism evidence="2 3">
    <name type="scientific">Hyphomonas atlantica</name>
    <dbReference type="NCBI Taxonomy" id="1280948"/>
    <lineage>
        <taxon>Bacteria</taxon>
        <taxon>Pseudomonadati</taxon>
        <taxon>Pseudomonadota</taxon>
        <taxon>Alphaproteobacteria</taxon>
        <taxon>Hyphomonadales</taxon>
        <taxon>Hyphomonadaceae</taxon>
        <taxon>Hyphomonas</taxon>
    </lineage>
</organism>
<sequence>MIKDILTVSALVIFGAAAYAGEPMTRDAVVDAAKDGVEFVGNTYVQERKTENPDLILIDVRTEDEYELGHIPDAIWIPRGRVEFEVAEKVRDAEAEIIVYCKTGSRAALVKKALDAQGYQGVVAHEGFETWAQAGQPLENDLGVLQLIEGKTEE</sequence>
<dbReference type="PANTHER" id="PTHR44086:SF10">
    <property type="entry name" value="THIOSULFATE SULFURTRANSFERASE_RHODANESE-LIKE DOMAIN-CONTAINING PROTEIN 3"/>
    <property type="match status" value="1"/>
</dbReference>
<evidence type="ECO:0000259" key="1">
    <source>
        <dbReference type="PROSITE" id="PS50206"/>
    </source>
</evidence>
<dbReference type="STRING" id="1280948.HY36_16370"/>
<dbReference type="SUPFAM" id="SSF52821">
    <property type="entry name" value="Rhodanese/Cell cycle control phosphatase"/>
    <property type="match status" value="1"/>
</dbReference>
<accession>A0A059E299</accession>
<dbReference type="RefSeq" id="WP_051602602.1">
    <property type="nucleotide sequence ID" value="NZ_AWFH01000011.1"/>
</dbReference>
<proteinExistence type="predicted"/>
<dbReference type="eggNOG" id="COG0607">
    <property type="taxonomic scope" value="Bacteria"/>
</dbReference>
<comment type="caution">
    <text evidence="2">The sequence shown here is derived from an EMBL/GenBank/DDBJ whole genome shotgun (WGS) entry which is preliminary data.</text>
</comment>
<dbReference type="Pfam" id="PF00581">
    <property type="entry name" value="Rhodanese"/>
    <property type="match status" value="1"/>
</dbReference>
<gene>
    <name evidence="2" type="ORF">HY36_16370</name>
</gene>
<dbReference type="Proteomes" id="UP000024547">
    <property type="component" value="Unassembled WGS sequence"/>
</dbReference>
<reference evidence="2 3" key="1">
    <citation type="journal article" date="2014" name="Antonie Van Leeuwenhoek">
        <title>Hyphomonas beringensis sp. nov. and Hyphomonas chukchiensis sp. nov., isolated from surface seawater of the Bering Sea and Chukchi Sea.</title>
        <authorList>
            <person name="Li C."/>
            <person name="Lai Q."/>
            <person name="Li G."/>
            <person name="Dong C."/>
            <person name="Wang J."/>
            <person name="Liao Y."/>
            <person name="Shao Z."/>
        </authorList>
    </citation>
    <scope>NUCLEOTIDE SEQUENCE [LARGE SCALE GENOMIC DNA]</scope>
    <source>
        <strain evidence="2 3">22II1-22F38</strain>
    </source>
</reference>
<evidence type="ECO:0000313" key="3">
    <source>
        <dbReference type="Proteomes" id="UP000024547"/>
    </source>
</evidence>
<dbReference type="PROSITE" id="PS50206">
    <property type="entry name" value="RHODANESE_3"/>
    <property type="match status" value="1"/>
</dbReference>
<protein>
    <recommendedName>
        <fullName evidence="1">Rhodanese domain-containing protein</fullName>
    </recommendedName>
</protein>